<comment type="function">
    <text evidence="1">Absolutely required for transposition of IS1.</text>
</comment>
<evidence type="ECO:0000256" key="2">
    <source>
        <dbReference type="ARBA" id="ARBA00008841"/>
    </source>
</evidence>
<gene>
    <name evidence="7" type="ORF">V8N49_23230</name>
</gene>
<evidence type="ECO:0000256" key="1">
    <source>
        <dbReference type="ARBA" id="ARBA00004091"/>
    </source>
</evidence>
<dbReference type="Pfam" id="PF03811">
    <property type="entry name" value="Zn_ribbon_InsA"/>
    <property type="match status" value="1"/>
</dbReference>
<dbReference type="InterPro" id="IPR051354">
    <property type="entry name" value="Transposase_27_IS1"/>
</dbReference>
<evidence type="ECO:0000256" key="4">
    <source>
        <dbReference type="ARBA" id="ARBA00023172"/>
    </source>
</evidence>
<protein>
    <submittedName>
        <fullName evidence="7">IS1 family transposase</fullName>
    </submittedName>
</protein>
<dbReference type="Pfam" id="PF03400">
    <property type="entry name" value="DDE_Tnp_IS1"/>
    <property type="match status" value="1"/>
</dbReference>
<keyword evidence="8" id="KW-1185">Reference proteome</keyword>
<evidence type="ECO:0000259" key="5">
    <source>
        <dbReference type="Pfam" id="PF03811"/>
    </source>
</evidence>
<reference evidence="7 8" key="1">
    <citation type="submission" date="2024-02" db="EMBL/GenBank/DDBJ databases">
        <title>First report Erwinia aphidicola in onion in Chile.</title>
        <authorList>
            <person name="Valenzuela M."/>
            <person name="Pena M."/>
            <person name="Dutta B."/>
        </authorList>
    </citation>
    <scope>NUCLEOTIDE SEQUENCE [LARGE SCALE GENOMIC DNA]</scope>
    <source>
        <strain evidence="7 8">QCJ3A</strain>
    </source>
</reference>
<dbReference type="PANTHER" id="PTHR33293:SF1">
    <property type="entry name" value="INSERTION ELEMENT IS1 1 PROTEIN INSB-RELATED"/>
    <property type="match status" value="1"/>
</dbReference>
<evidence type="ECO:0000313" key="7">
    <source>
        <dbReference type="EMBL" id="MEI2684533.1"/>
    </source>
</evidence>
<dbReference type="EMBL" id="JBANEI010000032">
    <property type="protein sequence ID" value="MEI2684533.1"/>
    <property type="molecule type" value="Genomic_DNA"/>
</dbReference>
<evidence type="ECO:0000259" key="6">
    <source>
        <dbReference type="Pfam" id="PF12759"/>
    </source>
</evidence>
<dbReference type="PANTHER" id="PTHR33293">
    <property type="entry name" value="INSERTION ELEMENT IS1 1 PROTEIN INSB-RELATED"/>
    <property type="match status" value="1"/>
</dbReference>
<dbReference type="InterPro" id="IPR005063">
    <property type="entry name" value="Transposase_27"/>
</dbReference>
<sequence length="231" mass="26662">MASVNIHFPRCQSAQVYRLGENPKGHDRFRCRDCHRVFQLTYTSQARKPGMKEQITEMAFNGAGVRDTARTLKIGINIVIRTFKKLTPKRITSSPVAHADVALICELDEQWSYVGSKARQHWLWNAYNTKTGGVLAYTFGPRTDETCRELLALLTPFNIGMITSDDWGSYGREVPKDKHLTGKIFTQRIERNNLKLRTRIKRLTRKTICFSHSVENHEKVIGAFIEKHMFY</sequence>
<keyword evidence="4" id="KW-0233">DNA recombination</keyword>
<comment type="caution">
    <text evidence="7">The sequence shown here is derived from an EMBL/GenBank/DDBJ whole genome shotgun (WGS) entry which is preliminary data.</text>
</comment>
<accession>A0ABU8DP58</accession>
<keyword evidence="3" id="KW-0815">Transposition</keyword>
<dbReference type="Pfam" id="PF12759">
    <property type="entry name" value="HTH_Tnp_IS1"/>
    <property type="match status" value="1"/>
</dbReference>
<dbReference type="InterPro" id="IPR024431">
    <property type="entry name" value="InsA_HTH_dom"/>
</dbReference>
<comment type="similarity">
    <text evidence="2">Belongs to the transposase 27 family.</text>
</comment>
<name>A0ABU8DP58_ERWAP</name>
<dbReference type="Proteomes" id="UP001306592">
    <property type="component" value="Unassembled WGS sequence"/>
</dbReference>
<dbReference type="RefSeq" id="WP_336204261.1">
    <property type="nucleotide sequence ID" value="NZ_JBANEI010000032.1"/>
</dbReference>
<evidence type="ECO:0000256" key="3">
    <source>
        <dbReference type="ARBA" id="ARBA00022578"/>
    </source>
</evidence>
<proteinExistence type="inferred from homology"/>
<dbReference type="InterPro" id="IPR003220">
    <property type="entry name" value="InsA_N_dom_Znf"/>
</dbReference>
<dbReference type="NCBIfam" id="NF033558">
    <property type="entry name" value="transpos_IS1"/>
    <property type="match status" value="1"/>
</dbReference>
<feature type="domain" description="InsA N-terminal zinc ribbon" evidence="5">
    <location>
        <begin position="1"/>
        <end position="35"/>
    </location>
</feature>
<organism evidence="7 8">
    <name type="scientific">Erwinia aphidicola</name>
    <dbReference type="NCBI Taxonomy" id="68334"/>
    <lineage>
        <taxon>Bacteria</taxon>
        <taxon>Pseudomonadati</taxon>
        <taxon>Pseudomonadota</taxon>
        <taxon>Gammaproteobacteria</taxon>
        <taxon>Enterobacterales</taxon>
        <taxon>Erwiniaceae</taxon>
        <taxon>Erwinia</taxon>
    </lineage>
</organism>
<feature type="domain" description="Insertion element IS1 protein InsA helix-turn-helix" evidence="6">
    <location>
        <begin position="42"/>
        <end position="84"/>
    </location>
</feature>
<evidence type="ECO:0000313" key="8">
    <source>
        <dbReference type="Proteomes" id="UP001306592"/>
    </source>
</evidence>